<name>A0A370TCJ6_9HELO</name>
<protein>
    <submittedName>
        <fullName evidence="2">Uncharacterized protein</fullName>
    </submittedName>
</protein>
<gene>
    <name evidence="2" type="ORF">BP5553_09353</name>
</gene>
<evidence type="ECO:0000313" key="2">
    <source>
        <dbReference type="EMBL" id="RDL31951.1"/>
    </source>
</evidence>
<sequence length="130" mass="14652">MGDSDYWKCCQGDDDEIEDALCPWPVCLLFRLPSTFSSTKRVMNANCDLMFEQQCGKKNVLPQYLCERCGHWICGNCRIVKVNDSAKGNDSAEREKDKDKDKGKGNDHVKNQKDNRKGSDAAEGRKADGK</sequence>
<proteinExistence type="predicted"/>
<accession>A0A370TCJ6</accession>
<dbReference type="RefSeq" id="XP_031865883.1">
    <property type="nucleotide sequence ID" value="XM_032017976.1"/>
</dbReference>
<dbReference type="AlphaFoldDB" id="A0A370TCJ6"/>
<dbReference type="Proteomes" id="UP000254866">
    <property type="component" value="Unassembled WGS sequence"/>
</dbReference>
<dbReference type="EMBL" id="NPIC01000011">
    <property type="protein sequence ID" value="RDL31951.1"/>
    <property type="molecule type" value="Genomic_DNA"/>
</dbReference>
<keyword evidence="3" id="KW-1185">Reference proteome</keyword>
<organism evidence="2 3">
    <name type="scientific">Venustampulla echinocandica</name>
    <dbReference type="NCBI Taxonomy" id="2656787"/>
    <lineage>
        <taxon>Eukaryota</taxon>
        <taxon>Fungi</taxon>
        <taxon>Dikarya</taxon>
        <taxon>Ascomycota</taxon>
        <taxon>Pezizomycotina</taxon>
        <taxon>Leotiomycetes</taxon>
        <taxon>Helotiales</taxon>
        <taxon>Pleuroascaceae</taxon>
        <taxon>Venustampulla</taxon>
    </lineage>
</organism>
<evidence type="ECO:0000256" key="1">
    <source>
        <dbReference type="SAM" id="MobiDB-lite"/>
    </source>
</evidence>
<feature type="compositionally biased region" description="Basic and acidic residues" evidence="1">
    <location>
        <begin position="90"/>
        <end position="130"/>
    </location>
</feature>
<feature type="region of interest" description="Disordered" evidence="1">
    <location>
        <begin position="86"/>
        <end position="130"/>
    </location>
</feature>
<reference evidence="2 3" key="1">
    <citation type="journal article" date="2018" name="IMA Fungus">
        <title>IMA Genome-F 9: Draft genome sequence of Annulohypoxylon stygium, Aspergillus mulundensis, Berkeleyomyces basicola (syn. Thielaviopsis basicola), Ceratocystis smalleyi, two Cercospora beticola strains, Coleophoma cylindrospora, Fusarium fracticaudum, Phialophora cf. hyalina, and Morchella septimelata.</title>
        <authorList>
            <person name="Wingfield B.D."/>
            <person name="Bills G.F."/>
            <person name="Dong Y."/>
            <person name="Huang W."/>
            <person name="Nel W.J."/>
            <person name="Swalarsk-Parry B.S."/>
            <person name="Vaghefi N."/>
            <person name="Wilken P.M."/>
            <person name="An Z."/>
            <person name="de Beer Z.W."/>
            <person name="De Vos L."/>
            <person name="Chen L."/>
            <person name="Duong T.A."/>
            <person name="Gao Y."/>
            <person name="Hammerbacher A."/>
            <person name="Kikkert J.R."/>
            <person name="Li Y."/>
            <person name="Li H."/>
            <person name="Li K."/>
            <person name="Li Q."/>
            <person name="Liu X."/>
            <person name="Ma X."/>
            <person name="Naidoo K."/>
            <person name="Pethybridge S.J."/>
            <person name="Sun J."/>
            <person name="Steenkamp E.T."/>
            <person name="van der Nest M.A."/>
            <person name="van Wyk S."/>
            <person name="Wingfield M.J."/>
            <person name="Xiong C."/>
            <person name="Yue Q."/>
            <person name="Zhang X."/>
        </authorList>
    </citation>
    <scope>NUCLEOTIDE SEQUENCE [LARGE SCALE GENOMIC DNA]</scope>
    <source>
        <strain evidence="2 3">BP 5553</strain>
    </source>
</reference>
<dbReference type="GeneID" id="43602202"/>
<comment type="caution">
    <text evidence="2">The sequence shown here is derived from an EMBL/GenBank/DDBJ whole genome shotgun (WGS) entry which is preliminary data.</text>
</comment>
<evidence type="ECO:0000313" key="3">
    <source>
        <dbReference type="Proteomes" id="UP000254866"/>
    </source>
</evidence>